<evidence type="ECO:0000313" key="5">
    <source>
        <dbReference type="Proteomes" id="UP000617355"/>
    </source>
</evidence>
<dbReference type="PANTHER" id="PTHR11851:SF224">
    <property type="entry name" value="PROCESSING PROTEASE"/>
    <property type="match status" value="1"/>
</dbReference>
<organism evidence="4 5">
    <name type="scientific">Sinisalibacter lacisalsi</name>
    <dbReference type="NCBI Taxonomy" id="1526570"/>
    <lineage>
        <taxon>Bacteria</taxon>
        <taxon>Pseudomonadati</taxon>
        <taxon>Pseudomonadota</taxon>
        <taxon>Alphaproteobacteria</taxon>
        <taxon>Rhodobacterales</taxon>
        <taxon>Roseobacteraceae</taxon>
        <taxon>Sinisalibacter</taxon>
    </lineage>
</organism>
<feature type="chain" id="PRO_5046179904" evidence="1">
    <location>
        <begin position="21"/>
        <end position="437"/>
    </location>
</feature>
<dbReference type="Gene3D" id="3.30.830.10">
    <property type="entry name" value="Metalloenzyme, LuxS/M16 peptidase-like"/>
    <property type="match status" value="2"/>
</dbReference>
<feature type="domain" description="Peptidase M16 N-terminal" evidence="2">
    <location>
        <begin position="38"/>
        <end position="169"/>
    </location>
</feature>
<dbReference type="EMBL" id="BMGI01000001">
    <property type="protein sequence ID" value="GGD19767.1"/>
    <property type="molecule type" value="Genomic_DNA"/>
</dbReference>
<keyword evidence="1" id="KW-0732">Signal</keyword>
<dbReference type="SUPFAM" id="SSF63411">
    <property type="entry name" value="LuxS/MPP-like metallohydrolase"/>
    <property type="match status" value="2"/>
</dbReference>
<dbReference type="Pfam" id="PF05193">
    <property type="entry name" value="Peptidase_M16_C"/>
    <property type="match status" value="1"/>
</dbReference>
<reference evidence="5" key="1">
    <citation type="journal article" date="2019" name="Int. J. Syst. Evol. Microbiol.">
        <title>The Global Catalogue of Microorganisms (GCM) 10K type strain sequencing project: providing services to taxonomists for standard genome sequencing and annotation.</title>
        <authorList>
            <consortium name="The Broad Institute Genomics Platform"/>
            <consortium name="The Broad Institute Genome Sequencing Center for Infectious Disease"/>
            <person name="Wu L."/>
            <person name="Ma J."/>
        </authorList>
    </citation>
    <scope>NUCLEOTIDE SEQUENCE [LARGE SCALE GENOMIC DNA]</scope>
    <source>
        <strain evidence="5">CGMCC 1.12922</strain>
    </source>
</reference>
<sequence>MKRFAAAFLFLIVAALPARSEIDITEITSPGGLTAWLVQEPSIPFVALELRFRGGASLDAPGKRGAINLMTALIEEGAGDLDARGFAEAREALAASFRFSVGDDSLSVSARMLSENREAAVDLLREALVNPRFDDDAIERVRRQVIANLRNRENDPDALASAAFDRLAYGDHPYGSYYGGTLESVTALTRPDILDAFSRAIARDRVYIAAVGDISAEELGTLIDDLLGDLPDEGAPLPEPVAFGATGGVTVVPFDTPQSVARFGHSGVKVGTPEFFPAFILNDIMGGRGFNSRLMAEVREKRGLTYGIRTYLIDSDYSESLIGTVSTVNARMAETIEVVRAEWERMARDGVSEEELESAKLYLTGAYPLRFDGNGPIARILVGMQMQGYPTSYVKTRNAQIEAVTLDEINRVAAELFRPEDLRFVIVGSPEGVESSE</sequence>
<dbReference type="RefSeq" id="WP_188525602.1">
    <property type="nucleotide sequence ID" value="NZ_BMGI01000001.1"/>
</dbReference>
<feature type="signal peptide" evidence="1">
    <location>
        <begin position="1"/>
        <end position="20"/>
    </location>
</feature>
<accession>A0ABQ1Q9W2</accession>
<dbReference type="InterPro" id="IPR011249">
    <property type="entry name" value="Metalloenz_LuxS/M16"/>
</dbReference>
<dbReference type="InterPro" id="IPR011765">
    <property type="entry name" value="Pept_M16_N"/>
</dbReference>
<evidence type="ECO:0000259" key="3">
    <source>
        <dbReference type="Pfam" id="PF05193"/>
    </source>
</evidence>
<proteinExistence type="predicted"/>
<protein>
    <submittedName>
        <fullName evidence="4">Peptidase M16</fullName>
    </submittedName>
</protein>
<dbReference type="Pfam" id="PF00675">
    <property type="entry name" value="Peptidase_M16"/>
    <property type="match status" value="1"/>
</dbReference>
<feature type="domain" description="Peptidase M16 C-terminal" evidence="3">
    <location>
        <begin position="188"/>
        <end position="360"/>
    </location>
</feature>
<dbReference type="InterPro" id="IPR007863">
    <property type="entry name" value="Peptidase_M16_C"/>
</dbReference>
<evidence type="ECO:0000256" key="1">
    <source>
        <dbReference type="SAM" id="SignalP"/>
    </source>
</evidence>
<name>A0ABQ1Q9W2_9RHOB</name>
<dbReference type="Proteomes" id="UP000617355">
    <property type="component" value="Unassembled WGS sequence"/>
</dbReference>
<dbReference type="PANTHER" id="PTHR11851">
    <property type="entry name" value="METALLOPROTEASE"/>
    <property type="match status" value="1"/>
</dbReference>
<evidence type="ECO:0000259" key="2">
    <source>
        <dbReference type="Pfam" id="PF00675"/>
    </source>
</evidence>
<keyword evidence="5" id="KW-1185">Reference proteome</keyword>
<evidence type="ECO:0000313" key="4">
    <source>
        <dbReference type="EMBL" id="GGD19767.1"/>
    </source>
</evidence>
<dbReference type="InterPro" id="IPR050361">
    <property type="entry name" value="MPP/UQCRC_Complex"/>
</dbReference>
<comment type="caution">
    <text evidence="4">The sequence shown here is derived from an EMBL/GenBank/DDBJ whole genome shotgun (WGS) entry which is preliminary data.</text>
</comment>
<gene>
    <name evidence="4" type="ORF">GCM10011358_00460</name>
</gene>